<evidence type="ECO:0000256" key="1">
    <source>
        <dbReference type="ARBA" id="ARBA00004123"/>
    </source>
</evidence>
<dbReference type="InterPro" id="IPR026097">
    <property type="entry name" value="S100PBP"/>
</dbReference>
<protein>
    <recommendedName>
        <fullName evidence="2">S100P-binding protein</fullName>
    </recommendedName>
</protein>
<accession>A0A3P9I0I2</accession>
<name>A0A3P9I0I2_ORYLA</name>
<dbReference type="Proteomes" id="UP000265200">
    <property type="component" value="Chromosome 22"/>
</dbReference>
<proteinExistence type="predicted"/>
<organism evidence="4 5">
    <name type="scientific">Oryzias latipes</name>
    <name type="common">Japanese rice fish</name>
    <name type="synonym">Japanese killifish</name>
    <dbReference type="NCBI Taxonomy" id="8090"/>
    <lineage>
        <taxon>Eukaryota</taxon>
        <taxon>Metazoa</taxon>
        <taxon>Chordata</taxon>
        <taxon>Craniata</taxon>
        <taxon>Vertebrata</taxon>
        <taxon>Euteleostomi</taxon>
        <taxon>Actinopterygii</taxon>
        <taxon>Neopterygii</taxon>
        <taxon>Teleostei</taxon>
        <taxon>Neoteleostei</taxon>
        <taxon>Acanthomorphata</taxon>
        <taxon>Ovalentaria</taxon>
        <taxon>Atherinomorphae</taxon>
        <taxon>Beloniformes</taxon>
        <taxon>Adrianichthyidae</taxon>
        <taxon>Oryziinae</taxon>
        <taxon>Oryzias</taxon>
    </lineage>
</organism>
<keyword evidence="3" id="KW-0539">Nucleus</keyword>
<dbReference type="PANTHER" id="PTHR14455:SF0">
    <property type="entry name" value="S100P-BINDING PROTEIN"/>
    <property type="match status" value="1"/>
</dbReference>
<dbReference type="PANTHER" id="PTHR14455">
    <property type="entry name" value="ASKOPOS"/>
    <property type="match status" value="1"/>
</dbReference>
<comment type="subcellular location">
    <subcellularLocation>
        <location evidence="1">Nucleus</location>
    </subcellularLocation>
</comment>
<evidence type="ECO:0000313" key="5">
    <source>
        <dbReference type="Proteomes" id="UP000265200"/>
    </source>
</evidence>
<reference evidence="4" key="4">
    <citation type="submission" date="2025-09" db="UniProtKB">
        <authorList>
            <consortium name="Ensembl"/>
        </authorList>
    </citation>
    <scope>IDENTIFICATION</scope>
    <source>
        <strain evidence="4">HSOK</strain>
    </source>
</reference>
<dbReference type="GO" id="GO:0005634">
    <property type="term" value="C:nucleus"/>
    <property type="evidence" value="ECO:0007669"/>
    <property type="project" value="UniProtKB-SubCell"/>
</dbReference>
<reference key="1">
    <citation type="journal article" date="2007" name="Nature">
        <title>The medaka draft genome and insights into vertebrate genome evolution.</title>
        <authorList>
            <person name="Kasahara M."/>
            <person name="Naruse K."/>
            <person name="Sasaki S."/>
            <person name="Nakatani Y."/>
            <person name="Qu W."/>
            <person name="Ahsan B."/>
            <person name="Yamada T."/>
            <person name="Nagayasu Y."/>
            <person name="Doi K."/>
            <person name="Kasai Y."/>
            <person name="Jindo T."/>
            <person name="Kobayashi D."/>
            <person name="Shimada A."/>
            <person name="Toyoda A."/>
            <person name="Kuroki Y."/>
            <person name="Fujiyama A."/>
            <person name="Sasaki T."/>
            <person name="Shimizu A."/>
            <person name="Asakawa S."/>
            <person name="Shimizu N."/>
            <person name="Hashimoto S."/>
            <person name="Yang J."/>
            <person name="Lee Y."/>
            <person name="Matsushima K."/>
            <person name="Sugano S."/>
            <person name="Sakaizumi M."/>
            <person name="Narita T."/>
            <person name="Ohishi K."/>
            <person name="Haga S."/>
            <person name="Ohta F."/>
            <person name="Nomoto H."/>
            <person name="Nogata K."/>
            <person name="Morishita T."/>
            <person name="Endo T."/>
            <person name="Shin-I T."/>
            <person name="Takeda H."/>
            <person name="Morishita S."/>
            <person name="Kohara Y."/>
        </authorList>
    </citation>
    <scope>NUCLEOTIDE SEQUENCE [LARGE SCALE GENOMIC DNA]</scope>
    <source>
        <strain>Hd-rR</strain>
    </source>
</reference>
<evidence type="ECO:0000313" key="4">
    <source>
        <dbReference type="Ensembl" id="ENSORLP00015013566.1"/>
    </source>
</evidence>
<dbReference type="Ensembl" id="ENSORLT00015033117.1">
    <property type="protein sequence ID" value="ENSORLP00015013566.1"/>
    <property type="gene ID" value="ENSORLG00015014440.1"/>
</dbReference>
<evidence type="ECO:0000256" key="2">
    <source>
        <dbReference type="ARBA" id="ARBA00020595"/>
    </source>
</evidence>
<evidence type="ECO:0000256" key="3">
    <source>
        <dbReference type="ARBA" id="ARBA00023242"/>
    </source>
</evidence>
<dbReference type="AlphaFoldDB" id="A0A3P9I0I2"/>
<reference evidence="4 5" key="2">
    <citation type="submission" date="2017-04" db="EMBL/GenBank/DDBJ databases">
        <title>CpG methylation of centromeres and impact of large insertions on vertebrate speciation.</title>
        <authorList>
            <person name="Ichikawa K."/>
            <person name="Yoshimura J."/>
            <person name="Morishita S."/>
        </authorList>
    </citation>
    <scope>NUCLEOTIDE SEQUENCE</scope>
    <source>
        <strain evidence="4 5">HSOK</strain>
    </source>
</reference>
<dbReference type="Pfam" id="PF15427">
    <property type="entry name" value="S100PBPR"/>
    <property type="match status" value="1"/>
</dbReference>
<reference evidence="4" key="3">
    <citation type="submission" date="2025-08" db="UniProtKB">
        <authorList>
            <consortium name="Ensembl"/>
        </authorList>
    </citation>
    <scope>IDENTIFICATION</scope>
    <source>
        <strain evidence="4">HSOK</strain>
    </source>
</reference>
<dbReference type="GO" id="GO:0048306">
    <property type="term" value="F:calcium-dependent protein binding"/>
    <property type="evidence" value="ECO:0007669"/>
    <property type="project" value="InterPro"/>
</dbReference>
<sequence length="499" mass="56168">MEARCIFYCPATRINFTDHEGASFPSRRAFLTAGLRPQSRSDVCACVSAWVQSSSPKRSLFAGMEKYMQPNSLIPPPGEHLKPLSVCSRTVTCNQKDGPLPPKPRQFNHLQIKVQLENNLAKKRKLDDCGVDPDYRSPKIKPISPNAFSPDLGCFMDYSSPAGWDSMSNCTPSPPELDEKTQAPVRDLREVLDSPLHMKHVDLRCTLDSKSLSLASDFDNDVDDIFCLNPLSQEEQKKLLPVSSVTSNVADEGCPTETASEQQLHQEAQLFPQRLSFLDDDLRESLSQPLAEPVTSTVTCLEEAVQEGLDIGAPRFESSVCEGSPAAEHRNLVSKVQEDSFLVDDFSATGDSLWESTLPLQVQVKSKVVVPNKLTSQPSSTLKDSYGRLNRPKVYSRKSEWEHQSRQYVYSVTSHMMENQGTTRVMTELLDLMTSVSGQSGVHGARWQHPADLTCRNYQRRFNKDTPLMSLSDWQRKNQLTYKRFFKIPKIFKRCSTEH</sequence>